<organism evidence="2 3">
    <name type="scientific">Aspergillus terreus</name>
    <dbReference type="NCBI Taxonomy" id="33178"/>
    <lineage>
        <taxon>Eukaryota</taxon>
        <taxon>Fungi</taxon>
        <taxon>Dikarya</taxon>
        <taxon>Ascomycota</taxon>
        <taxon>Pezizomycotina</taxon>
        <taxon>Eurotiomycetes</taxon>
        <taxon>Eurotiomycetidae</taxon>
        <taxon>Eurotiales</taxon>
        <taxon>Aspergillaceae</taxon>
        <taxon>Aspergillus</taxon>
        <taxon>Aspergillus subgen. Circumdati</taxon>
    </lineage>
</organism>
<proteinExistence type="predicted"/>
<dbReference type="PANTHER" id="PTHR37013:SF5">
    <property type="entry name" value="INTEGRAL MEMBRANE PROTEIN"/>
    <property type="match status" value="1"/>
</dbReference>
<reference evidence="2 3" key="1">
    <citation type="submission" date="2020-01" db="EMBL/GenBank/DDBJ databases">
        <title>Aspergillus terreus IFO 6365 whole genome shotgun sequence.</title>
        <authorList>
            <person name="Kanamasa S."/>
            <person name="Takahashi H."/>
        </authorList>
    </citation>
    <scope>NUCLEOTIDE SEQUENCE [LARGE SCALE GENOMIC DNA]</scope>
    <source>
        <strain evidence="2 3">IFO 6365</strain>
    </source>
</reference>
<keyword evidence="3" id="KW-1185">Reference proteome</keyword>
<dbReference type="Pfam" id="PF24802">
    <property type="entry name" value="DUF7703"/>
    <property type="match status" value="1"/>
</dbReference>
<gene>
    <name evidence="2" type="ORF">ATEIFO6365_0008009500</name>
</gene>
<protein>
    <submittedName>
        <fullName evidence="2">Integral membrane protein</fullName>
    </submittedName>
</protein>
<dbReference type="Proteomes" id="UP000452235">
    <property type="component" value="Unassembled WGS sequence"/>
</dbReference>
<name>A0A5M3Z646_ASPTE</name>
<dbReference type="VEuPathDB" id="FungiDB:ATEG_03030"/>
<dbReference type="InterPro" id="IPR056120">
    <property type="entry name" value="DUF7703"/>
</dbReference>
<sequence>MQVGDASIEPRSHTITFQPAVREIVLILTAISCYNAVELLVLLSSTFRQRRGLYFWSLLLSNCLGVLPLALANALCLFVPNSTLFNGAIAPAMLIMITGQSLVLYSRLHLVLYDRCILCGVRLMIVASCLLLEIPATVVASAYIYNKNHSPSNTDRQAHFLGLYKVMGKIAATGVTLQEIIISSLYIRETIKLLCLNPSRSSYRIMRRLIAINALMILMDLTSVSLEYANLWYLKTTLMATFDSIKLKLEFAVLRKLVEVVQAHRRPMVVENALCPLETESCIPMVTARSSIPRDLQSVRPRDTHWP</sequence>
<dbReference type="OrthoDB" id="405906at2759"/>
<evidence type="ECO:0000313" key="3">
    <source>
        <dbReference type="Proteomes" id="UP000452235"/>
    </source>
</evidence>
<evidence type="ECO:0000313" key="2">
    <source>
        <dbReference type="EMBL" id="GFF18154.1"/>
    </source>
</evidence>
<dbReference type="PANTHER" id="PTHR37013">
    <property type="entry name" value="INTEGRAL MEMBRANE PROTEIN (AFU_ORTHOLOGUE AFUA_1G05950)-RELATED"/>
    <property type="match status" value="1"/>
</dbReference>
<feature type="domain" description="DUF7703" evidence="1">
    <location>
        <begin position="24"/>
        <end position="260"/>
    </location>
</feature>
<dbReference type="AlphaFoldDB" id="A0A5M3Z646"/>
<accession>A0A5M3Z646</accession>
<evidence type="ECO:0000259" key="1">
    <source>
        <dbReference type="Pfam" id="PF24802"/>
    </source>
</evidence>
<dbReference type="EMBL" id="BLJY01000008">
    <property type="protein sequence ID" value="GFF18154.1"/>
    <property type="molecule type" value="Genomic_DNA"/>
</dbReference>
<comment type="caution">
    <text evidence="2">The sequence shown here is derived from an EMBL/GenBank/DDBJ whole genome shotgun (WGS) entry which is preliminary data.</text>
</comment>